<dbReference type="EMBL" id="CADCSY010000092">
    <property type="protein sequence ID" value="CAA9248503.1"/>
    <property type="molecule type" value="Genomic_DNA"/>
</dbReference>
<dbReference type="Gene3D" id="3.90.420.10">
    <property type="entry name" value="Oxidoreductase, molybdopterin-binding domain"/>
    <property type="match status" value="1"/>
</dbReference>
<protein>
    <recommendedName>
        <fullName evidence="1">Oxidoreductase molybdopterin-binding domain-containing protein</fullName>
    </recommendedName>
</protein>
<dbReference type="AlphaFoldDB" id="A0A6J4IEX7"/>
<dbReference type="PANTHER" id="PTHR43032:SF4">
    <property type="entry name" value="OXIDOREDUCTASE MOLYBDOPTERIN-BINDING DOMAIN-CONTAINING PROTEIN"/>
    <property type="match status" value="1"/>
</dbReference>
<dbReference type="Pfam" id="PF00174">
    <property type="entry name" value="Oxidored_molyb"/>
    <property type="match status" value="1"/>
</dbReference>
<dbReference type="SUPFAM" id="SSF56524">
    <property type="entry name" value="Oxidoreductase molybdopterin-binding domain"/>
    <property type="match status" value="1"/>
</dbReference>
<organism evidence="2">
    <name type="scientific">uncultured Acidimicrobiales bacterium</name>
    <dbReference type="NCBI Taxonomy" id="310071"/>
    <lineage>
        <taxon>Bacteria</taxon>
        <taxon>Bacillati</taxon>
        <taxon>Actinomycetota</taxon>
        <taxon>Acidimicrobiia</taxon>
        <taxon>Acidimicrobiales</taxon>
        <taxon>environmental samples</taxon>
    </lineage>
</organism>
<sequence>MGFFDRNRRNLEKLGYDPSRLPPGQYLTERFPVLHAGDVPTYDDLSTWSLRVFGLVDQELTLSWDELMAMPQTDVTLDIHCVTKWSKFDTTWRGVKVADLLDRAGLQGAATHLLAHAEHGYSANAPLADVLLDEAIVAHRFEDEPLAPEHGYPARLIVPRLYFWKSAKWLRGLELISGDRPGFWERNGYHMYGDPWREQRYWEHRP</sequence>
<gene>
    <name evidence="2" type="ORF">AVDCRST_MAG20-2233</name>
</gene>
<feature type="domain" description="Oxidoreductase molybdopterin-binding" evidence="1">
    <location>
        <begin position="37"/>
        <end position="184"/>
    </location>
</feature>
<evidence type="ECO:0000259" key="1">
    <source>
        <dbReference type="Pfam" id="PF00174"/>
    </source>
</evidence>
<evidence type="ECO:0000313" key="2">
    <source>
        <dbReference type="EMBL" id="CAA9248503.1"/>
    </source>
</evidence>
<dbReference type="InterPro" id="IPR000572">
    <property type="entry name" value="OxRdtase_Mopterin-bd_dom"/>
</dbReference>
<accession>A0A6J4IEX7</accession>
<dbReference type="CDD" id="cd02109">
    <property type="entry name" value="arch_bact_SO_family_Moco"/>
    <property type="match status" value="1"/>
</dbReference>
<dbReference type="PANTHER" id="PTHR43032">
    <property type="entry name" value="PROTEIN-METHIONINE-SULFOXIDE REDUCTASE"/>
    <property type="match status" value="1"/>
</dbReference>
<dbReference type="InterPro" id="IPR036374">
    <property type="entry name" value="OxRdtase_Mopterin-bd_sf"/>
</dbReference>
<proteinExistence type="predicted"/>
<reference evidence="2" key="1">
    <citation type="submission" date="2020-02" db="EMBL/GenBank/DDBJ databases">
        <authorList>
            <person name="Meier V. D."/>
        </authorList>
    </citation>
    <scope>NUCLEOTIDE SEQUENCE</scope>
    <source>
        <strain evidence="2">AVDCRST_MAG20</strain>
    </source>
</reference>
<name>A0A6J4IEX7_9ACTN</name>